<gene>
    <name evidence="2" type="ORF">SAMN05443637_103366</name>
</gene>
<dbReference type="Proteomes" id="UP000184363">
    <property type="component" value="Unassembled WGS sequence"/>
</dbReference>
<accession>A0A1M6QJU7</accession>
<dbReference type="GO" id="GO:0016747">
    <property type="term" value="F:acyltransferase activity, transferring groups other than amino-acyl groups"/>
    <property type="evidence" value="ECO:0007669"/>
    <property type="project" value="InterPro"/>
</dbReference>
<evidence type="ECO:0000313" key="3">
    <source>
        <dbReference type="Proteomes" id="UP000184363"/>
    </source>
</evidence>
<dbReference type="PROSITE" id="PS51186">
    <property type="entry name" value="GNAT"/>
    <property type="match status" value="1"/>
</dbReference>
<name>A0A1M6QJU7_PSETH</name>
<dbReference type="SUPFAM" id="SSF55729">
    <property type="entry name" value="Acyl-CoA N-acyltransferases (Nat)"/>
    <property type="match status" value="1"/>
</dbReference>
<organism evidence="2 3">
    <name type="scientific">Pseudonocardia thermophila</name>
    <dbReference type="NCBI Taxonomy" id="1848"/>
    <lineage>
        <taxon>Bacteria</taxon>
        <taxon>Bacillati</taxon>
        <taxon>Actinomycetota</taxon>
        <taxon>Actinomycetes</taxon>
        <taxon>Pseudonocardiales</taxon>
        <taxon>Pseudonocardiaceae</taxon>
        <taxon>Pseudonocardia</taxon>
    </lineage>
</organism>
<sequence>MERIDLFCDAVPRRWATVTDTGPLRLFTRTTPGFPFYARPIPGAGPVTPEDVRRVRVAQRGLGVPETFEWLLATAPSMEGAVRATGLSVQICPVLVLDGEPQPAALPAGLRFRLLGPLDGDLAEAAHAHLIVASTAFGAPIPAPPTAETLAELVADLDAGRVARLLVTGPDGVVGVGSVQRSGDVAELVGIATAATHRRMGIGAAVTARLAAVARQAGADVVFLSAGDDSATRVYERVGFRRIGRCGIAQP</sequence>
<keyword evidence="2" id="KW-0808">Transferase</keyword>
<dbReference type="STRING" id="1848.SAMN05443637_103366"/>
<reference evidence="2 3" key="1">
    <citation type="submission" date="2016-11" db="EMBL/GenBank/DDBJ databases">
        <authorList>
            <person name="Jaros S."/>
            <person name="Januszkiewicz K."/>
            <person name="Wedrychowicz H."/>
        </authorList>
    </citation>
    <scope>NUCLEOTIDE SEQUENCE [LARGE SCALE GENOMIC DNA]</scope>
    <source>
        <strain evidence="2 3">DSM 43832</strain>
    </source>
</reference>
<dbReference type="Pfam" id="PF00583">
    <property type="entry name" value="Acetyltransf_1"/>
    <property type="match status" value="1"/>
</dbReference>
<dbReference type="InterPro" id="IPR000182">
    <property type="entry name" value="GNAT_dom"/>
</dbReference>
<protein>
    <submittedName>
        <fullName evidence="2">Acetyltransferase (GNAT) family protein</fullName>
    </submittedName>
</protein>
<dbReference type="AlphaFoldDB" id="A0A1M6QJU7"/>
<evidence type="ECO:0000313" key="2">
    <source>
        <dbReference type="EMBL" id="SHK20435.1"/>
    </source>
</evidence>
<dbReference type="EMBL" id="FRAP01000003">
    <property type="protein sequence ID" value="SHK20435.1"/>
    <property type="molecule type" value="Genomic_DNA"/>
</dbReference>
<feature type="domain" description="N-acetyltransferase" evidence="1">
    <location>
        <begin position="110"/>
        <end position="251"/>
    </location>
</feature>
<dbReference type="CDD" id="cd04301">
    <property type="entry name" value="NAT_SF"/>
    <property type="match status" value="1"/>
</dbReference>
<proteinExistence type="predicted"/>
<dbReference type="InterPro" id="IPR016181">
    <property type="entry name" value="Acyl_CoA_acyltransferase"/>
</dbReference>
<dbReference type="Gene3D" id="3.40.630.30">
    <property type="match status" value="1"/>
</dbReference>
<keyword evidence="3" id="KW-1185">Reference proteome</keyword>
<evidence type="ECO:0000259" key="1">
    <source>
        <dbReference type="PROSITE" id="PS51186"/>
    </source>
</evidence>